<keyword evidence="4" id="KW-1185">Reference proteome</keyword>
<protein>
    <recommendedName>
        <fullName evidence="2">Neprosin activation peptide domain-containing protein</fullName>
    </recommendedName>
</protein>
<feature type="signal peptide" evidence="1">
    <location>
        <begin position="1"/>
        <end position="19"/>
    </location>
</feature>
<organism evidence="3 4">
    <name type="scientific">Papaver somniferum</name>
    <name type="common">Opium poppy</name>
    <dbReference type="NCBI Taxonomy" id="3469"/>
    <lineage>
        <taxon>Eukaryota</taxon>
        <taxon>Viridiplantae</taxon>
        <taxon>Streptophyta</taxon>
        <taxon>Embryophyta</taxon>
        <taxon>Tracheophyta</taxon>
        <taxon>Spermatophyta</taxon>
        <taxon>Magnoliopsida</taxon>
        <taxon>Ranunculales</taxon>
        <taxon>Papaveraceae</taxon>
        <taxon>Papaveroideae</taxon>
        <taxon>Papaver</taxon>
    </lineage>
</organism>
<dbReference type="AlphaFoldDB" id="A0A4Y7KW75"/>
<name>A0A4Y7KW75_PAPSO</name>
<evidence type="ECO:0000313" key="4">
    <source>
        <dbReference type="Proteomes" id="UP000316621"/>
    </source>
</evidence>
<sequence>MGFMTKLMIMSIIFHKLMTLNYFAVGGTEAISEEQDWKIDGKLKIMNKPPVISVKMKDGDMIDCVDIHKQPAFDNPLLKDRKIQVIIKTYACVSFCLLLSSMFCSNRMSGLIHTYMHINH</sequence>
<dbReference type="InterPro" id="IPR025521">
    <property type="entry name" value="Neprosin_propep"/>
</dbReference>
<dbReference type="EMBL" id="CM010723">
    <property type="protein sequence ID" value="RZC77126.1"/>
    <property type="molecule type" value="Genomic_DNA"/>
</dbReference>
<feature type="domain" description="Neprosin activation peptide" evidence="2">
    <location>
        <begin position="53"/>
        <end position="86"/>
    </location>
</feature>
<dbReference type="Gramene" id="RZC77126">
    <property type="protein sequence ID" value="RZC77126"/>
    <property type="gene ID" value="C5167_001271"/>
</dbReference>
<accession>A0A4Y7KW75</accession>
<keyword evidence="1" id="KW-0732">Signal</keyword>
<reference evidence="3 4" key="1">
    <citation type="journal article" date="2018" name="Science">
        <title>The opium poppy genome and morphinan production.</title>
        <authorList>
            <person name="Guo L."/>
            <person name="Winzer T."/>
            <person name="Yang X."/>
            <person name="Li Y."/>
            <person name="Ning Z."/>
            <person name="He Z."/>
            <person name="Teodor R."/>
            <person name="Lu Y."/>
            <person name="Bowser T.A."/>
            <person name="Graham I.A."/>
            <person name="Ye K."/>
        </authorList>
    </citation>
    <scope>NUCLEOTIDE SEQUENCE [LARGE SCALE GENOMIC DNA]</scope>
    <source>
        <strain evidence="4">cv. HN1</strain>
        <tissue evidence="3">Leaves</tissue>
    </source>
</reference>
<dbReference type="Pfam" id="PF14365">
    <property type="entry name" value="Neprosin_AP"/>
    <property type="match status" value="1"/>
</dbReference>
<proteinExistence type="predicted"/>
<evidence type="ECO:0000313" key="3">
    <source>
        <dbReference type="EMBL" id="RZC77126.1"/>
    </source>
</evidence>
<gene>
    <name evidence="3" type="ORF">C5167_001271</name>
</gene>
<evidence type="ECO:0000256" key="1">
    <source>
        <dbReference type="SAM" id="SignalP"/>
    </source>
</evidence>
<dbReference type="Proteomes" id="UP000316621">
    <property type="component" value="Chromosome 9"/>
</dbReference>
<evidence type="ECO:0000259" key="2">
    <source>
        <dbReference type="Pfam" id="PF14365"/>
    </source>
</evidence>
<feature type="chain" id="PRO_5021263963" description="Neprosin activation peptide domain-containing protein" evidence="1">
    <location>
        <begin position="20"/>
        <end position="120"/>
    </location>
</feature>